<reference evidence="2 3" key="1">
    <citation type="journal article" date="2018" name="Genome Biol. Evol.">
        <title>Multiple Roots of Fruiting Body Formation in Amoebozoa.</title>
        <authorList>
            <person name="Hillmann F."/>
            <person name="Forbes G."/>
            <person name="Novohradska S."/>
            <person name="Ferling I."/>
            <person name="Riege K."/>
            <person name="Groth M."/>
            <person name="Westermann M."/>
            <person name="Marz M."/>
            <person name="Spaller T."/>
            <person name="Winckler T."/>
            <person name="Schaap P."/>
            <person name="Glockner G."/>
        </authorList>
    </citation>
    <scope>NUCLEOTIDE SEQUENCE [LARGE SCALE GENOMIC DNA]</scope>
    <source>
        <strain evidence="2 3">Jena</strain>
    </source>
</reference>
<dbReference type="AlphaFoldDB" id="A0A2P6NNU3"/>
<dbReference type="InterPro" id="IPR032675">
    <property type="entry name" value="LRR_dom_sf"/>
</dbReference>
<dbReference type="STRING" id="1890364.A0A2P6NNU3"/>
<dbReference type="PANTHER" id="PTHR46282">
    <property type="entry name" value="LEUCINE-RICH MELANOCYTE DIFFERENTIATION-ASSOCIATED PROTEIN"/>
    <property type="match status" value="1"/>
</dbReference>
<evidence type="ECO:0000313" key="2">
    <source>
        <dbReference type="EMBL" id="PRP85637.1"/>
    </source>
</evidence>
<dbReference type="PANTHER" id="PTHR46282:SF2">
    <property type="entry name" value="LEUCINE-RICH MELANOCYTE DIFFERENTIATION-ASSOCIATED PROTEIN"/>
    <property type="match status" value="1"/>
</dbReference>
<dbReference type="Gene3D" id="3.80.10.10">
    <property type="entry name" value="Ribonuclease Inhibitor"/>
    <property type="match status" value="1"/>
</dbReference>
<dbReference type="FunFam" id="3.80.10.10:FF:000695">
    <property type="entry name" value="leucine-rich melanocyte differentiation-associated protein"/>
    <property type="match status" value="1"/>
</dbReference>
<dbReference type="OrthoDB" id="272149at2759"/>
<dbReference type="InterPro" id="IPR001611">
    <property type="entry name" value="Leu-rich_rpt"/>
</dbReference>
<comment type="caution">
    <text evidence="2">The sequence shown here is derived from an EMBL/GenBank/DDBJ whole genome shotgun (WGS) entry which is preliminary data.</text>
</comment>
<proteinExistence type="predicted"/>
<evidence type="ECO:0000256" key="1">
    <source>
        <dbReference type="SAM" id="MobiDB-lite"/>
    </source>
</evidence>
<name>A0A2P6NNU3_9EUKA</name>
<dbReference type="InterPro" id="IPR043313">
    <property type="entry name" value="LRMDA"/>
</dbReference>
<sequence>MTEDSPQQDKGDEGYEIVFKGGLLSIIDQNLTDFSPSFGEKYGTHTKQLDLSYNNIMQITHLQRFEKINQLVLDNNQLQSKQEFPKNNNLQTLWVNNNEIADLREFIECVRKAYPNLTYLSMMKNPACPNYFVGKDAEDYQRYRYFVLHKLRKLKFLDATPVNEKERKEAIRVGEYMVPAKPVVKATSPPIERETAGGAHEEETHQGEIKGKARIGVASYVYYGKHSEGNRFIMNNDL</sequence>
<dbReference type="Pfam" id="PF14580">
    <property type="entry name" value="LRR_9"/>
    <property type="match status" value="1"/>
</dbReference>
<keyword evidence="3" id="KW-1185">Reference proteome</keyword>
<dbReference type="PROSITE" id="PS51450">
    <property type="entry name" value="LRR"/>
    <property type="match status" value="1"/>
</dbReference>
<gene>
    <name evidence="2" type="ORF">PROFUN_06426</name>
</gene>
<feature type="compositionally biased region" description="Basic and acidic residues" evidence="1">
    <location>
        <begin position="191"/>
        <end position="207"/>
    </location>
</feature>
<protein>
    <submittedName>
        <fullName evidence="2">Uncharacterized protein</fullName>
    </submittedName>
</protein>
<dbReference type="EMBL" id="MDYQ01000042">
    <property type="protein sequence ID" value="PRP85637.1"/>
    <property type="molecule type" value="Genomic_DNA"/>
</dbReference>
<dbReference type="InParanoid" id="A0A2P6NNU3"/>
<dbReference type="SUPFAM" id="SSF52058">
    <property type="entry name" value="L domain-like"/>
    <property type="match status" value="1"/>
</dbReference>
<accession>A0A2P6NNU3</accession>
<evidence type="ECO:0000313" key="3">
    <source>
        <dbReference type="Proteomes" id="UP000241769"/>
    </source>
</evidence>
<organism evidence="2 3">
    <name type="scientific">Planoprotostelium fungivorum</name>
    <dbReference type="NCBI Taxonomy" id="1890364"/>
    <lineage>
        <taxon>Eukaryota</taxon>
        <taxon>Amoebozoa</taxon>
        <taxon>Evosea</taxon>
        <taxon>Variosea</taxon>
        <taxon>Cavosteliida</taxon>
        <taxon>Cavosteliaceae</taxon>
        <taxon>Planoprotostelium</taxon>
    </lineage>
</organism>
<feature type="region of interest" description="Disordered" evidence="1">
    <location>
        <begin position="187"/>
        <end position="207"/>
    </location>
</feature>
<dbReference type="Proteomes" id="UP000241769">
    <property type="component" value="Unassembled WGS sequence"/>
</dbReference>